<feature type="transmembrane region" description="Helical" evidence="1">
    <location>
        <begin position="219"/>
        <end position="236"/>
    </location>
</feature>
<accession>A0A6F8ZIE3</accession>
<dbReference type="AlphaFoldDB" id="A0A6F8ZIE3"/>
<dbReference type="InterPro" id="IPR039447">
    <property type="entry name" value="UreH-like_TM_dom"/>
</dbReference>
<evidence type="ECO:0000313" key="3">
    <source>
        <dbReference type="EMBL" id="CAB1129712.1"/>
    </source>
</evidence>
<reference evidence="3 4" key="1">
    <citation type="submission" date="2020-02" db="EMBL/GenBank/DDBJ databases">
        <authorList>
            <person name="Hogendoorn C."/>
        </authorList>
    </citation>
    <scope>NUCLEOTIDE SEQUENCE [LARGE SCALE GENOMIC DNA]</scope>
    <source>
        <strain evidence="3">R501</strain>
    </source>
</reference>
<gene>
    <name evidence="3" type="ORF">R50_2215</name>
</gene>
<feature type="domain" description="Urease accessory protein UreH-like transmembrane" evidence="2">
    <location>
        <begin position="82"/>
        <end position="211"/>
    </location>
</feature>
<feature type="transmembrane region" description="Helical" evidence="1">
    <location>
        <begin position="139"/>
        <end position="161"/>
    </location>
</feature>
<evidence type="ECO:0000256" key="1">
    <source>
        <dbReference type="SAM" id="Phobius"/>
    </source>
</evidence>
<evidence type="ECO:0000313" key="4">
    <source>
        <dbReference type="Proteomes" id="UP000503399"/>
    </source>
</evidence>
<feature type="transmembrane region" description="Helical" evidence="1">
    <location>
        <begin position="12"/>
        <end position="29"/>
    </location>
</feature>
<protein>
    <recommendedName>
        <fullName evidence="2">Urease accessory protein UreH-like transmembrane domain-containing protein</fullName>
    </recommendedName>
</protein>
<dbReference type="KEGG" id="hfv:R50_2215"/>
<evidence type="ECO:0000259" key="2">
    <source>
        <dbReference type="Pfam" id="PF13386"/>
    </source>
</evidence>
<feature type="transmembrane region" description="Helical" evidence="1">
    <location>
        <begin position="256"/>
        <end position="276"/>
    </location>
</feature>
<feature type="transmembrane region" description="Helical" evidence="1">
    <location>
        <begin position="88"/>
        <end position="105"/>
    </location>
</feature>
<dbReference type="Pfam" id="PF13386">
    <property type="entry name" value="DsbD_2"/>
    <property type="match status" value="1"/>
</dbReference>
<proteinExistence type="predicted"/>
<keyword evidence="1" id="KW-0472">Membrane</keyword>
<feature type="transmembrane region" description="Helical" evidence="1">
    <location>
        <begin position="173"/>
        <end position="198"/>
    </location>
</feature>
<keyword evidence="4" id="KW-1185">Reference proteome</keyword>
<name>A0A6F8ZIE3_9FIRM</name>
<sequence length="295" mass="31570">MNLPPELWQTSLPLALGTAFVLGLLHGITPDEHTWPITFSYAIGAYSTRRGLAAGLWFSAAFTLQRALASELAYLALAPWLRNPVVDAVVYLLVGAAMWAAGLYVRREGQVWHLHLGPSQEHRLAARAPGAFRLSPRWAVVHGFLAGWGFGAYALVIYTVLAPAMKSPWLGWLPGALFGLGTMAVQAVAGALFGYWMARRRLPEEAIRRVAQGTAGSTLYWGGLAFALAGAVSLLFPAVRGWAVVTPVAIPNLHHLGLGFALVIVTVVGVGLGSLARNLARVGRDRPEAWARGGP</sequence>
<dbReference type="Proteomes" id="UP000503399">
    <property type="component" value="Chromosome"/>
</dbReference>
<keyword evidence="1" id="KW-1133">Transmembrane helix</keyword>
<keyword evidence="1" id="KW-0812">Transmembrane</keyword>
<organism evidence="3 4">
    <name type="scientific">Candidatus Hydrogenisulfobacillus filiaventi</name>
    <dbReference type="NCBI Taxonomy" id="2707344"/>
    <lineage>
        <taxon>Bacteria</taxon>
        <taxon>Bacillati</taxon>
        <taxon>Bacillota</taxon>
        <taxon>Clostridia</taxon>
        <taxon>Eubacteriales</taxon>
        <taxon>Clostridiales Family XVII. Incertae Sedis</taxon>
        <taxon>Candidatus Hydrogenisulfobacillus</taxon>
    </lineage>
</organism>
<dbReference type="EMBL" id="LR778114">
    <property type="protein sequence ID" value="CAB1129712.1"/>
    <property type="molecule type" value="Genomic_DNA"/>
</dbReference>